<dbReference type="OrthoDB" id="8611at10239"/>
<dbReference type="RefSeq" id="YP_009151051.1">
    <property type="nucleotide sequence ID" value="NC_027366.1"/>
</dbReference>
<reference evidence="1 2" key="1">
    <citation type="submission" date="2014-07" db="EMBL/GenBank/DDBJ databases">
        <title>Complete Genome of Bacillus megaterium Myophage Mater.</title>
        <authorList>
            <person name="Lancaster J.C."/>
            <person name="Hodde M.K."/>
            <person name="Hernandez A.C."/>
            <person name="Everett G.F.K."/>
        </authorList>
    </citation>
    <scope>NUCLEOTIDE SEQUENCE [LARGE SCALE GENOMIC DNA]</scope>
</reference>
<evidence type="ECO:0000313" key="1">
    <source>
        <dbReference type="EMBL" id="AIW03249.1"/>
    </source>
</evidence>
<name>A0A0A0RNN0_9CAUD</name>
<dbReference type="Proteomes" id="UP000030206">
    <property type="component" value="Segment"/>
</dbReference>
<dbReference type="KEGG" id="vg:24606991"/>
<gene>
    <name evidence="1" type="ORF">CPT_Mater92</name>
</gene>
<accession>A0A0A0RNN0</accession>
<dbReference type="InterPro" id="IPR016177">
    <property type="entry name" value="DNA-bd_dom_sf"/>
</dbReference>
<organism evidence="1 2">
    <name type="scientific">Bacillus phage Mater</name>
    <dbReference type="NCBI Taxonomy" id="1540090"/>
    <lineage>
        <taxon>Viruses</taxon>
        <taxon>Duplodnaviria</taxon>
        <taxon>Heunggongvirae</taxon>
        <taxon>Uroviricota</taxon>
        <taxon>Caudoviricetes</taxon>
        <taxon>Herelleviridae</taxon>
        <taxon>Bastillevirinae</taxon>
        <taxon>Matervirus</taxon>
        <taxon>Matervirus mater</taxon>
    </lineage>
</organism>
<proteinExistence type="predicted"/>
<dbReference type="SUPFAM" id="SSF54171">
    <property type="entry name" value="DNA-binding domain"/>
    <property type="match status" value="1"/>
</dbReference>
<dbReference type="GO" id="GO:0003677">
    <property type="term" value="F:DNA binding"/>
    <property type="evidence" value="ECO:0007669"/>
    <property type="project" value="InterPro"/>
</dbReference>
<dbReference type="GeneID" id="24606991"/>
<protein>
    <submittedName>
        <fullName evidence="1">Uncharacterized protein</fullName>
    </submittedName>
</protein>
<evidence type="ECO:0000313" key="2">
    <source>
        <dbReference type="Proteomes" id="UP000030206"/>
    </source>
</evidence>
<sequence length="248" mass="29235">MVTVGTKRLNNYGSEMVVVEYNNWKDMVVEFKEGYRVRVNLSNFNRGEVKNVYDRTIYRTGFTGEGPFKSYDENHKATAEYKTWKQMLRRCYDKAHQEKWPTYIGCEVSEKWHNFQTFAAWYNENIYNASETVCLDKDILIKGNKVYSPDTCIFVPERINLLFVKSNRTRGDLPIGVVFDKSRGKYAAKFRYQGQTKNLGRFTTVEEAFLAYQTAKEKYIKETANQYKEFIPERLYNALIAYKVDITD</sequence>
<dbReference type="EMBL" id="KM236245">
    <property type="protein sequence ID" value="AIW03249.1"/>
    <property type="molecule type" value="Genomic_DNA"/>
</dbReference>
<keyword evidence="2" id="KW-1185">Reference proteome</keyword>